<feature type="region of interest" description="Disordered" evidence="1">
    <location>
        <begin position="85"/>
        <end position="104"/>
    </location>
</feature>
<dbReference type="GeneID" id="25904256"/>
<organism evidence="2 3">
    <name type="scientific">Sphaeroforma arctica JP610</name>
    <dbReference type="NCBI Taxonomy" id="667725"/>
    <lineage>
        <taxon>Eukaryota</taxon>
        <taxon>Ichthyosporea</taxon>
        <taxon>Ichthyophonida</taxon>
        <taxon>Sphaeroforma</taxon>
    </lineage>
</organism>
<dbReference type="EMBL" id="KQ241794">
    <property type="protein sequence ID" value="KNC84018.1"/>
    <property type="molecule type" value="Genomic_DNA"/>
</dbReference>
<evidence type="ECO:0000313" key="3">
    <source>
        <dbReference type="Proteomes" id="UP000054560"/>
    </source>
</evidence>
<protein>
    <submittedName>
        <fullName evidence="2">Uncharacterized protein</fullName>
    </submittedName>
</protein>
<evidence type="ECO:0000256" key="1">
    <source>
        <dbReference type="SAM" id="MobiDB-lite"/>
    </source>
</evidence>
<proteinExistence type="predicted"/>
<sequence length="284" mass="32743">MQEGFGTTPTVQSLKPNKHTDFDSSYCGRGTRHRSQHKQPSSTLAVNRVSRIAPPLAPLRHNPHLSTRPLPEATINALQGAVQTQQEALKRQQKTNEPRSWPDRPQERYRLHNVAERDTRGALEEAVKNAQVSGLDDVWMVRWFYKVLVHFKAVKPTLDFIKDNNKNLTRLTAAQVIDSICDYESRATIDPSFKQLARGNPAREYLNKVVDIHRRGWDRAEKKGNFPQRYLNHCLVQGLEDLTGQLTYERTLQHHPGWDSMDTEELLRILNPDIQEADLFIRNK</sequence>
<keyword evidence="3" id="KW-1185">Reference proteome</keyword>
<gene>
    <name evidence="2" type="ORF">SARC_03752</name>
</gene>
<feature type="compositionally biased region" description="Polar residues" evidence="1">
    <location>
        <begin position="1"/>
        <end position="15"/>
    </location>
</feature>
<dbReference type="AlphaFoldDB" id="A0A0L0G712"/>
<dbReference type="Proteomes" id="UP000054560">
    <property type="component" value="Unassembled WGS sequence"/>
</dbReference>
<name>A0A0L0G712_9EUKA</name>
<evidence type="ECO:0000313" key="2">
    <source>
        <dbReference type="EMBL" id="KNC84018.1"/>
    </source>
</evidence>
<feature type="region of interest" description="Disordered" evidence="1">
    <location>
        <begin position="1"/>
        <end position="44"/>
    </location>
</feature>
<reference evidence="2 3" key="1">
    <citation type="submission" date="2011-02" db="EMBL/GenBank/DDBJ databases">
        <title>The Genome Sequence of Sphaeroforma arctica JP610.</title>
        <authorList>
            <consortium name="The Broad Institute Genome Sequencing Platform"/>
            <person name="Russ C."/>
            <person name="Cuomo C."/>
            <person name="Young S.K."/>
            <person name="Zeng Q."/>
            <person name="Gargeya S."/>
            <person name="Alvarado L."/>
            <person name="Berlin A."/>
            <person name="Chapman S.B."/>
            <person name="Chen Z."/>
            <person name="Freedman E."/>
            <person name="Gellesch M."/>
            <person name="Goldberg J."/>
            <person name="Griggs A."/>
            <person name="Gujja S."/>
            <person name="Heilman E."/>
            <person name="Heiman D."/>
            <person name="Howarth C."/>
            <person name="Mehta T."/>
            <person name="Neiman D."/>
            <person name="Pearson M."/>
            <person name="Roberts A."/>
            <person name="Saif S."/>
            <person name="Shea T."/>
            <person name="Shenoy N."/>
            <person name="Sisk P."/>
            <person name="Stolte C."/>
            <person name="Sykes S."/>
            <person name="White J."/>
            <person name="Yandava C."/>
            <person name="Burger G."/>
            <person name="Gray M.W."/>
            <person name="Holland P.W.H."/>
            <person name="King N."/>
            <person name="Lang F.B.F."/>
            <person name="Roger A.J."/>
            <person name="Ruiz-Trillo I."/>
            <person name="Haas B."/>
            <person name="Nusbaum C."/>
            <person name="Birren B."/>
        </authorList>
    </citation>
    <scope>NUCLEOTIDE SEQUENCE [LARGE SCALE GENOMIC DNA]</scope>
    <source>
        <strain evidence="2 3">JP610</strain>
    </source>
</reference>
<accession>A0A0L0G712</accession>
<dbReference type="RefSeq" id="XP_014157920.1">
    <property type="nucleotide sequence ID" value="XM_014302445.1"/>
</dbReference>
<feature type="compositionally biased region" description="Basic and acidic residues" evidence="1">
    <location>
        <begin position="88"/>
        <end position="104"/>
    </location>
</feature>